<dbReference type="Proteomes" id="UP001500298">
    <property type="component" value="Unassembled WGS sequence"/>
</dbReference>
<comment type="caution">
    <text evidence="2">The sequence shown here is derived from an EMBL/GenBank/DDBJ whole genome shotgun (WGS) entry which is preliminary data.</text>
</comment>
<evidence type="ECO:0000313" key="2">
    <source>
        <dbReference type="EMBL" id="GAA4835294.1"/>
    </source>
</evidence>
<dbReference type="SUPFAM" id="SSF111364">
    <property type="entry name" value="Tsx-like channel"/>
    <property type="match status" value="1"/>
</dbReference>
<dbReference type="RefSeq" id="WP_345371529.1">
    <property type="nucleotide sequence ID" value="NZ_BAABJX010000032.1"/>
</dbReference>
<name>A0ABP9DEX6_9BACT</name>
<evidence type="ECO:0000313" key="3">
    <source>
        <dbReference type="Proteomes" id="UP001500298"/>
    </source>
</evidence>
<keyword evidence="1" id="KW-0732">Signal</keyword>
<gene>
    <name evidence="2" type="ORF">GCM10023331_20660</name>
</gene>
<evidence type="ECO:0000256" key="1">
    <source>
        <dbReference type="SAM" id="SignalP"/>
    </source>
</evidence>
<sequence length="262" mass="29329">MKKLFSIFITIVALTIASDAMAQNWNSTFVQAYYGGGYDDFKINNNTADGNMMTVTLQHASSWKYGGNFFFINYTFAPEGFMNFFNEENTGSKSRIYSEWSPYLSLSKVTGKNVGFGPIADVSVEGSLNVGDGFRAGLGGVGLTFKTPMGTFLKLIGYYRKDNFNEATAQITGVWDIPVWKKGGVRFEGYFDLIPNEQGLGENGIHWGTDFLSQARVLFDVGRHTIFKNDTANKLEIGLDYYMHFNKLISTNAPQVAVRWSW</sequence>
<feature type="chain" id="PRO_5047516772" evidence="1">
    <location>
        <begin position="23"/>
        <end position="262"/>
    </location>
</feature>
<feature type="signal peptide" evidence="1">
    <location>
        <begin position="1"/>
        <end position="22"/>
    </location>
</feature>
<proteinExistence type="predicted"/>
<dbReference type="Gene3D" id="2.40.230.20">
    <property type="entry name" value="Nucleoside-specific channel-forming protein, Tsx-like"/>
    <property type="match status" value="1"/>
</dbReference>
<dbReference type="EMBL" id="BAABJX010000032">
    <property type="protein sequence ID" value="GAA4835294.1"/>
    <property type="molecule type" value="Genomic_DNA"/>
</dbReference>
<dbReference type="InterPro" id="IPR036777">
    <property type="entry name" value="Channel_Tsx-like_sf"/>
</dbReference>
<accession>A0ABP9DEX6</accession>
<reference evidence="3" key="1">
    <citation type="journal article" date="2019" name="Int. J. Syst. Evol. Microbiol.">
        <title>The Global Catalogue of Microorganisms (GCM) 10K type strain sequencing project: providing services to taxonomists for standard genome sequencing and annotation.</title>
        <authorList>
            <consortium name="The Broad Institute Genomics Platform"/>
            <consortium name="The Broad Institute Genome Sequencing Center for Infectious Disease"/>
            <person name="Wu L."/>
            <person name="Ma J."/>
        </authorList>
    </citation>
    <scope>NUCLEOTIDE SEQUENCE [LARGE SCALE GENOMIC DNA]</scope>
    <source>
        <strain evidence="3">JCM 18326</strain>
    </source>
</reference>
<protein>
    <submittedName>
        <fullName evidence="2">Outer membrane protein OmpK</fullName>
    </submittedName>
</protein>
<organism evidence="2 3">
    <name type="scientific">Algivirga pacifica</name>
    <dbReference type="NCBI Taxonomy" id="1162670"/>
    <lineage>
        <taxon>Bacteria</taxon>
        <taxon>Pseudomonadati</taxon>
        <taxon>Bacteroidota</taxon>
        <taxon>Cytophagia</taxon>
        <taxon>Cytophagales</taxon>
        <taxon>Flammeovirgaceae</taxon>
        <taxon>Algivirga</taxon>
    </lineage>
</organism>
<keyword evidence="3" id="KW-1185">Reference proteome</keyword>